<evidence type="ECO:0000313" key="3">
    <source>
        <dbReference type="Proteomes" id="UP000019194"/>
    </source>
</evidence>
<comment type="caution">
    <text evidence="2">The sequence shown here is derived from an EMBL/GenBank/DDBJ whole genome shotgun (WGS) entry which is preliminary data.</text>
</comment>
<accession>A0A7G2II20</accession>
<feature type="transmembrane region" description="Helical" evidence="1">
    <location>
        <begin position="24"/>
        <end position="43"/>
    </location>
</feature>
<name>A0A7G2II20_CITFR</name>
<keyword evidence="1" id="KW-1133">Transmembrane helix</keyword>
<dbReference type="AlphaFoldDB" id="A0A7G2II20"/>
<organism evidence="2 3">
    <name type="scientific">Citrobacter freundii</name>
    <dbReference type="NCBI Taxonomy" id="546"/>
    <lineage>
        <taxon>Bacteria</taxon>
        <taxon>Pseudomonadati</taxon>
        <taxon>Pseudomonadota</taxon>
        <taxon>Gammaproteobacteria</taxon>
        <taxon>Enterobacterales</taxon>
        <taxon>Enterobacteriaceae</taxon>
        <taxon>Citrobacter</taxon>
        <taxon>Citrobacter freundii complex</taxon>
    </lineage>
</organism>
<evidence type="ECO:0000256" key="1">
    <source>
        <dbReference type="SAM" id="Phobius"/>
    </source>
</evidence>
<dbReference type="Proteomes" id="UP000019194">
    <property type="component" value="Unassembled WGS sequence"/>
</dbReference>
<evidence type="ECO:0000313" key="2">
    <source>
        <dbReference type="EMBL" id="CDL36368.1"/>
    </source>
</evidence>
<sequence>MWRKFCERLMASPFYLLKPDLKHFYALGFTDCVSAFSVFFIFVDI</sequence>
<proteinExistence type="predicted"/>
<protein>
    <submittedName>
        <fullName evidence="2">Uncharacterized protein</fullName>
    </submittedName>
</protein>
<dbReference type="EMBL" id="CBWP010000011">
    <property type="protein sequence ID" value="CDL36368.1"/>
    <property type="molecule type" value="Genomic_DNA"/>
</dbReference>
<reference evidence="2 3" key="1">
    <citation type="submission" date="2013-10" db="EMBL/GenBank/DDBJ databases">
        <title>Antibiotic resistance diversity of beta-lactamase producers in the General Hospital Vienna.</title>
        <authorList>
            <person name="Barisic I."/>
            <person name="Mitteregger D."/>
            <person name="Hirschl A.M."/>
            <person name="Noehammer C."/>
            <person name="Wiesinger-Mayr H."/>
        </authorList>
    </citation>
    <scope>NUCLEOTIDE SEQUENCE [LARGE SCALE GENOMIC DNA]</scope>
    <source>
        <strain evidence="2 3">ISC11</strain>
    </source>
</reference>
<keyword evidence="1" id="KW-0812">Transmembrane</keyword>
<keyword evidence="1" id="KW-0472">Membrane</keyword>